<evidence type="ECO:0000313" key="7">
    <source>
        <dbReference type="EMBL" id="OAN40818.1"/>
    </source>
</evidence>
<dbReference type="InterPro" id="IPR050206">
    <property type="entry name" value="FtsK/SpoIIIE/SftA"/>
</dbReference>
<dbReference type="OrthoDB" id="9807790at2"/>
<dbReference type="InterPro" id="IPR002543">
    <property type="entry name" value="FtsK_dom"/>
</dbReference>
<protein>
    <recommendedName>
        <fullName evidence="6">FtsK domain-containing protein</fullName>
    </recommendedName>
</protein>
<dbReference type="STRING" id="1707952.A6A03_19295"/>
<feature type="binding site" evidence="3">
    <location>
        <begin position="487"/>
        <end position="494"/>
    </location>
    <ligand>
        <name>ATP</name>
        <dbReference type="ChEBI" id="CHEBI:30616"/>
    </ligand>
</feature>
<evidence type="ECO:0000256" key="2">
    <source>
        <dbReference type="ARBA" id="ARBA00022840"/>
    </source>
</evidence>
<accession>A0A178M297</accession>
<keyword evidence="5" id="KW-0472">Membrane</keyword>
<keyword evidence="5" id="KW-1133">Transmembrane helix</keyword>
<organism evidence="7 8">
    <name type="scientific">Chloroflexus islandicus</name>
    <dbReference type="NCBI Taxonomy" id="1707952"/>
    <lineage>
        <taxon>Bacteria</taxon>
        <taxon>Bacillati</taxon>
        <taxon>Chloroflexota</taxon>
        <taxon>Chloroflexia</taxon>
        <taxon>Chloroflexales</taxon>
        <taxon>Chloroflexineae</taxon>
        <taxon>Chloroflexaceae</taxon>
        <taxon>Chloroflexus</taxon>
    </lineage>
</organism>
<comment type="caution">
    <text evidence="7">The sequence shown here is derived from an EMBL/GenBank/DDBJ whole genome shotgun (WGS) entry which is preliminary data.</text>
</comment>
<dbReference type="InterPro" id="IPR027417">
    <property type="entry name" value="P-loop_NTPase"/>
</dbReference>
<keyword evidence="4" id="KW-0175">Coiled coil</keyword>
<dbReference type="PANTHER" id="PTHR22683:SF1">
    <property type="entry name" value="TYPE VII SECRETION SYSTEM PROTEIN ESSC"/>
    <property type="match status" value="1"/>
</dbReference>
<dbReference type="RefSeq" id="WP_066790738.1">
    <property type="nucleotide sequence ID" value="NZ_LWQS01000092.1"/>
</dbReference>
<evidence type="ECO:0000256" key="4">
    <source>
        <dbReference type="SAM" id="Coils"/>
    </source>
</evidence>
<dbReference type="Pfam" id="PF01580">
    <property type="entry name" value="FtsK_SpoIIIE"/>
    <property type="match status" value="1"/>
</dbReference>
<dbReference type="PANTHER" id="PTHR22683">
    <property type="entry name" value="SPORULATION PROTEIN RELATED"/>
    <property type="match status" value="1"/>
</dbReference>
<keyword evidence="1 3" id="KW-0547">Nucleotide-binding</keyword>
<feature type="transmembrane region" description="Helical" evidence="5">
    <location>
        <begin position="41"/>
        <end position="60"/>
    </location>
</feature>
<feature type="coiled-coil region" evidence="4">
    <location>
        <begin position="89"/>
        <end position="124"/>
    </location>
</feature>
<dbReference type="GO" id="GO:0003677">
    <property type="term" value="F:DNA binding"/>
    <property type="evidence" value="ECO:0007669"/>
    <property type="project" value="InterPro"/>
</dbReference>
<evidence type="ECO:0000256" key="1">
    <source>
        <dbReference type="ARBA" id="ARBA00022741"/>
    </source>
</evidence>
<dbReference type="SUPFAM" id="SSF52540">
    <property type="entry name" value="P-loop containing nucleoside triphosphate hydrolases"/>
    <property type="match status" value="1"/>
</dbReference>
<evidence type="ECO:0000259" key="6">
    <source>
        <dbReference type="PROSITE" id="PS50901"/>
    </source>
</evidence>
<sequence>MANASVQSFNRPPRIIRPLPREEVEIPAPPPPPNISMSQPLAMILLPTMTGVFYLIVVLARGNQGGNLWLSLPIVLISFVSAGIGWWMYREQQRRNEAAQRAYQNTYAEAVQRVRKRLERLTEEQRRIYHANYPDPRAVIEIVKPDQFEALPDTRLWERRPSDEDFLFLRIGIGSLPTSLQLKTPRINEFQFSPQLKELIQLAEDFATVKDVPIALPLPQLGAVGIASSADKKRIEFAYWLIWQVTVHHAPQDVRLAVFWDHADDQFWSWLRRLPHTRPFDDDSYRLLARYNGDPDHLQQVAAVLQRELQQRSEYGLQHQPRIVVVLDQYDTFANAHPVFDAIIERGRALGMYALCLVPETRLTPSAAGGYVDLDRGRLAIAGKEGGERQFTPDYAASQACGDLARKLASLGDQMAVSSGELPRSVRFSELLRLGDLKTFDPDATWQDPTEPNKSWNKVEVGLDGPDSPLFIDLNEGIHGVHGIIAGTTGSGKSEFLLTFLMALAVRHSPDRLNLLLIDFKGGATFKDIAGLPHTAGMVTDLSGNEAERALIAMNSELDRRKRRLQEAGCANIREYRRLQQRRPELPPIPNLMIAIDEFDEMMRDFSRIWR</sequence>
<keyword evidence="2 3" id="KW-0067">ATP-binding</keyword>
<evidence type="ECO:0000313" key="8">
    <source>
        <dbReference type="Proteomes" id="UP000078287"/>
    </source>
</evidence>
<name>A0A178M297_9CHLR</name>
<keyword evidence="5" id="KW-0812">Transmembrane</keyword>
<reference evidence="7 8" key="1">
    <citation type="submission" date="2016-04" db="EMBL/GenBank/DDBJ databases">
        <title>Chloroflexus islandicus sp. nov., a thermophilic filamentous anoxygenic phototrophic bacterium from geyser Strokkur (Iceland).</title>
        <authorList>
            <person name="Gaisin V.A."/>
            <person name="Kalashnikov A.M."/>
            <person name="Sukhacheva M.V."/>
            <person name="Grouzdev D.S."/>
            <person name="Ivanov T.M."/>
            <person name="Kuznetsov B."/>
            <person name="Gorlenko V.M."/>
        </authorList>
    </citation>
    <scope>NUCLEOTIDE SEQUENCE [LARGE SCALE GENOMIC DNA]</scope>
    <source>
        <strain evidence="8">isl-2</strain>
    </source>
</reference>
<gene>
    <name evidence="7" type="ORF">A6A03_19295</name>
</gene>
<dbReference type="AlphaFoldDB" id="A0A178M297"/>
<proteinExistence type="predicted"/>
<feature type="transmembrane region" description="Helical" evidence="5">
    <location>
        <begin position="67"/>
        <end position="89"/>
    </location>
</feature>
<dbReference type="PROSITE" id="PS50901">
    <property type="entry name" value="FTSK"/>
    <property type="match status" value="1"/>
</dbReference>
<dbReference type="Proteomes" id="UP000078287">
    <property type="component" value="Unassembled WGS sequence"/>
</dbReference>
<dbReference type="Gene3D" id="3.40.50.300">
    <property type="entry name" value="P-loop containing nucleotide triphosphate hydrolases"/>
    <property type="match status" value="2"/>
</dbReference>
<dbReference type="GO" id="GO:0005524">
    <property type="term" value="F:ATP binding"/>
    <property type="evidence" value="ECO:0007669"/>
    <property type="project" value="UniProtKB-UniRule"/>
</dbReference>
<evidence type="ECO:0000256" key="3">
    <source>
        <dbReference type="PROSITE-ProRule" id="PRU00289"/>
    </source>
</evidence>
<keyword evidence="8" id="KW-1185">Reference proteome</keyword>
<evidence type="ECO:0000256" key="5">
    <source>
        <dbReference type="SAM" id="Phobius"/>
    </source>
</evidence>
<dbReference type="EMBL" id="LWQS01000092">
    <property type="protein sequence ID" value="OAN40818.1"/>
    <property type="molecule type" value="Genomic_DNA"/>
</dbReference>
<feature type="domain" description="FtsK" evidence="6">
    <location>
        <begin position="467"/>
        <end position="611"/>
    </location>
</feature>